<feature type="domain" description="Condensation" evidence="2">
    <location>
        <begin position="49"/>
        <end position="155"/>
    </location>
</feature>
<dbReference type="InterPro" id="IPR001242">
    <property type="entry name" value="Condensation_dom"/>
</dbReference>
<keyword evidence="4" id="KW-1185">Reference proteome</keyword>
<sequence length="568" mass="61286">MAGGVEVRRAPLGGAQQFEWWKLLTGSCNAITVSYRPDPPIPHRHAVAVLRDLVAAHEALRTTFRLDDAGSPVQVVHAAAEPAVRFCDDDSDAARDAFRRALAEPPFTAADTELVRFGVVRSGGRAVELLVVVSHAVFDGHSERLVLTGLAAACRAVPADPAGRDRPDTGTAGADADPPPAGAVRPGGHQPADSALDERSGELVPGREAAERFWRDEVRRIPARLFVPLRPDVLQRYGASYRSATLPAALVLAARRHRTSPAVVYSALVHALLAIMSGAPSTVVRDHFGGRTGREREVVGCYHCILPTTVDVSDRPTVGTLIERLRLRMLRVQSRYRLGQLTLREILATEERRRGVAFASGTTVNFDHGPELTELQRRDDRELTGLLATAGELELGMGRNETRIDREGFDSYLMTTVESGAMWVLASFNGMVFDPAQMRALLAGPERILRTHLDGPDLTLDQVAARLGADIGDPVRADLRPGEEPADARVDGDPGRPALAALRGAVARFNGLDDADPRHCYLAAGGRLLLVPAVLDRLAADGWSGLVPDDFATPQPLTRLAGRLRRVG</sequence>
<feature type="compositionally biased region" description="Low complexity" evidence="1">
    <location>
        <begin position="169"/>
        <end position="188"/>
    </location>
</feature>
<feature type="region of interest" description="Disordered" evidence="1">
    <location>
        <begin position="160"/>
        <end position="204"/>
    </location>
</feature>
<evidence type="ECO:0000256" key="1">
    <source>
        <dbReference type="SAM" id="MobiDB-lite"/>
    </source>
</evidence>
<organism evidence="3 4">
    <name type="scientific">Polymorphospora lycopeni</name>
    <dbReference type="NCBI Taxonomy" id="3140240"/>
    <lineage>
        <taxon>Bacteria</taxon>
        <taxon>Bacillati</taxon>
        <taxon>Actinomycetota</taxon>
        <taxon>Actinomycetes</taxon>
        <taxon>Micromonosporales</taxon>
        <taxon>Micromonosporaceae</taxon>
        <taxon>Polymorphospora</taxon>
    </lineage>
</organism>
<dbReference type="RefSeq" id="WP_375735416.1">
    <property type="nucleotide sequence ID" value="NZ_JBCGDC010000067.1"/>
</dbReference>
<reference evidence="3 4" key="1">
    <citation type="submission" date="2024-04" db="EMBL/GenBank/DDBJ databases">
        <title>Polymorphospora sp. isolated from Baiyangdian Lake in Xiong'an New Area.</title>
        <authorList>
            <person name="Zhang X."/>
            <person name="Liu J."/>
        </authorList>
    </citation>
    <scope>NUCLEOTIDE SEQUENCE [LARGE SCALE GENOMIC DNA]</scope>
    <source>
        <strain evidence="3 4">2-325</strain>
    </source>
</reference>
<dbReference type="Pfam" id="PF00668">
    <property type="entry name" value="Condensation"/>
    <property type="match status" value="1"/>
</dbReference>
<proteinExistence type="predicted"/>
<name>A0ABV5CUM2_9ACTN</name>
<dbReference type="Proteomes" id="UP001582793">
    <property type="component" value="Unassembled WGS sequence"/>
</dbReference>
<dbReference type="EMBL" id="JBCGDC010000067">
    <property type="protein sequence ID" value="MFB6395710.1"/>
    <property type="molecule type" value="Genomic_DNA"/>
</dbReference>
<dbReference type="SUPFAM" id="SSF52777">
    <property type="entry name" value="CoA-dependent acyltransferases"/>
    <property type="match status" value="2"/>
</dbReference>
<comment type="caution">
    <text evidence="3">The sequence shown here is derived from an EMBL/GenBank/DDBJ whole genome shotgun (WGS) entry which is preliminary data.</text>
</comment>
<accession>A0ABV5CUM2</accession>
<dbReference type="InterPro" id="IPR023213">
    <property type="entry name" value="CAT-like_dom_sf"/>
</dbReference>
<gene>
    <name evidence="3" type="ORF">AAFH96_21730</name>
</gene>
<protein>
    <submittedName>
        <fullName evidence="3">Condensation domain-containing protein</fullName>
    </submittedName>
</protein>
<dbReference type="PANTHER" id="PTHR45527:SF1">
    <property type="entry name" value="FATTY ACID SYNTHASE"/>
    <property type="match status" value="1"/>
</dbReference>
<dbReference type="Gene3D" id="3.30.559.30">
    <property type="entry name" value="Nonribosomal peptide synthetase, condensation domain"/>
    <property type="match status" value="1"/>
</dbReference>
<evidence type="ECO:0000313" key="4">
    <source>
        <dbReference type="Proteomes" id="UP001582793"/>
    </source>
</evidence>
<dbReference type="PANTHER" id="PTHR45527">
    <property type="entry name" value="NONRIBOSOMAL PEPTIDE SYNTHETASE"/>
    <property type="match status" value="1"/>
</dbReference>
<evidence type="ECO:0000259" key="2">
    <source>
        <dbReference type="Pfam" id="PF00668"/>
    </source>
</evidence>
<dbReference type="Gene3D" id="3.30.559.10">
    <property type="entry name" value="Chloramphenicol acetyltransferase-like domain"/>
    <property type="match status" value="1"/>
</dbReference>
<evidence type="ECO:0000313" key="3">
    <source>
        <dbReference type="EMBL" id="MFB6395710.1"/>
    </source>
</evidence>